<gene>
    <name evidence="6" type="ORF">SRO942_LOCUS49019</name>
</gene>
<dbReference type="GO" id="GO:0005326">
    <property type="term" value="F:neurotransmitter transmembrane transporter activity"/>
    <property type="evidence" value="ECO:0007669"/>
    <property type="project" value="TreeGrafter"/>
</dbReference>
<dbReference type="GO" id="GO:0050803">
    <property type="term" value="P:regulation of synapse structure or activity"/>
    <property type="evidence" value="ECO:0007669"/>
    <property type="project" value="TreeGrafter"/>
</dbReference>
<dbReference type="Gene3D" id="1.20.1250.20">
    <property type="entry name" value="MFS general substrate transporter like domains"/>
    <property type="match status" value="2"/>
</dbReference>
<name>A0A8S2Z3E7_9BILA</name>
<dbReference type="SUPFAM" id="SSF103473">
    <property type="entry name" value="MFS general substrate transporter"/>
    <property type="match status" value="1"/>
</dbReference>
<dbReference type="GO" id="GO:0060076">
    <property type="term" value="C:excitatory synapse"/>
    <property type="evidence" value="ECO:0007669"/>
    <property type="project" value="TreeGrafter"/>
</dbReference>
<comment type="subcellular location">
    <subcellularLocation>
        <location evidence="1">Membrane</location>
        <topology evidence="1">Multi-pass membrane protein</topology>
    </subcellularLocation>
</comment>
<dbReference type="PANTHER" id="PTHR11662">
    <property type="entry name" value="SOLUTE CARRIER FAMILY 17"/>
    <property type="match status" value="1"/>
</dbReference>
<dbReference type="InterPro" id="IPR050382">
    <property type="entry name" value="MFS_Na/Anion_cotransporter"/>
</dbReference>
<feature type="transmembrane region" description="Helical" evidence="5">
    <location>
        <begin position="23"/>
        <end position="42"/>
    </location>
</feature>
<dbReference type="OrthoDB" id="2985014at2759"/>
<dbReference type="GO" id="GO:0030672">
    <property type="term" value="C:synaptic vesicle membrane"/>
    <property type="evidence" value="ECO:0007669"/>
    <property type="project" value="TreeGrafter"/>
</dbReference>
<evidence type="ECO:0000256" key="4">
    <source>
        <dbReference type="ARBA" id="ARBA00023136"/>
    </source>
</evidence>
<dbReference type="Proteomes" id="UP000681722">
    <property type="component" value="Unassembled WGS sequence"/>
</dbReference>
<organism evidence="6 7">
    <name type="scientific">Didymodactylos carnosus</name>
    <dbReference type="NCBI Taxonomy" id="1234261"/>
    <lineage>
        <taxon>Eukaryota</taxon>
        <taxon>Metazoa</taxon>
        <taxon>Spiralia</taxon>
        <taxon>Gnathifera</taxon>
        <taxon>Rotifera</taxon>
        <taxon>Eurotatoria</taxon>
        <taxon>Bdelloidea</taxon>
        <taxon>Philodinida</taxon>
        <taxon>Philodinidae</taxon>
        <taxon>Didymodactylos</taxon>
    </lineage>
</organism>
<feature type="non-terminal residue" evidence="6">
    <location>
        <position position="167"/>
    </location>
</feature>
<sequence length="167" mass="19236">SYAGAVLGIPLSGILTENLNWQVAFYFYGAVGMIWFCFWWYLSYERPAICPTITEVERIYIEESIGESSSIANKTWIKPPWMKFFTSSAVWAIIVANFCRSWSFYLLINNQAEYFREALKYSVGKNAFLAALPHLIMSCIVPFAGKLADYLRRNYLSTTVVRKIMNC</sequence>
<evidence type="ECO:0008006" key="8">
    <source>
        <dbReference type="Google" id="ProtNLM"/>
    </source>
</evidence>
<keyword evidence="4 5" id="KW-0472">Membrane</keyword>
<dbReference type="GO" id="GO:0005313">
    <property type="term" value="F:L-glutamate transmembrane transporter activity"/>
    <property type="evidence" value="ECO:0007669"/>
    <property type="project" value="TreeGrafter"/>
</dbReference>
<comment type="caution">
    <text evidence="6">The sequence shown here is derived from an EMBL/GenBank/DDBJ whole genome shotgun (WGS) entry which is preliminary data.</text>
</comment>
<feature type="non-terminal residue" evidence="6">
    <location>
        <position position="1"/>
    </location>
</feature>
<accession>A0A8S2Z3E7</accession>
<dbReference type="AlphaFoldDB" id="A0A8S2Z3E7"/>
<dbReference type="EMBL" id="CAJOBC010128942">
    <property type="protein sequence ID" value="CAF4605514.1"/>
    <property type="molecule type" value="Genomic_DNA"/>
</dbReference>
<feature type="transmembrane region" description="Helical" evidence="5">
    <location>
        <begin position="84"/>
        <end position="107"/>
    </location>
</feature>
<keyword evidence="3 5" id="KW-1133">Transmembrane helix</keyword>
<evidence type="ECO:0000313" key="6">
    <source>
        <dbReference type="EMBL" id="CAF4605514.1"/>
    </source>
</evidence>
<dbReference type="Pfam" id="PF07690">
    <property type="entry name" value="MFS_1"/>
    <property type="match status" value="1"/>
</dbReference>
<evidence type="ECO:0000313" key="7">
    <source>
        <dbReference type="Proteomes" id="UP000681722"/>
    </source>
</evidence>
<evidence type="ECO:0000256" key="1">
    <source>
        <dbReference type="ARBA" id="ARBA00004141"/>
    </source>
</evidence>
<proteinExistence type="predicted"/>
<reference evidence="6" key="1">
    <citation type="submission" date="2021-02" db="EMBL/GenBank/DDBJ databases">
        <authorList>
            <person name="Nowell W R."/>
        </authorList>
    </citation>
    <scope>NUCLEOTIDE SEQUENCE</scope>
</reference>
<protein>
    <recommendedName>
        <fullName evidence="8">Vesicular glutamate transporter</fullName>
    </recommendedName>
</protein>
<feature type="transmembrane region" description="Helical" evidence="5">
    <location>
        <begin position="127"/>
        <end position="145"/>
    </location>
</feature>
<evidence type="ECO:0000256" key="3">
    <source>
        <dbReference type="ARBA" id="ARBA00022989"/>
    </source>
</evidence>
<dbReference type="InterPro" id="IPR011701">
    <property type="entry name" value="MFS"/>
</dbReference>
<dbReference type="GO" id="GO:0035249">
    <property type="term" value="P:synaptic transmission, glutamatergic"/>
    <property type="evidence" value="ECO:0007669"/>
    <property type="project" value="TreeGrafter"/>
</dbReference>
<dbReference type="PANTHER" id="PTHR11662:SF456">
    <property type="entry name" value="VESICULAR GLUTAMATE TRANSPORTER, ISOFORM A"/>
    <property type="match status" value="1"/>
</dbReference>
<dbReference type="GO" id="GO:0098700">
    <property type="term" value="P:neurotransmitter loading into synaptic vesicle"/>
    <property type="evidence" value="ECO:0007669"/>
    <property type="project" value="TreeGrafter"/>
</dbReference>
<keyword evidence="2 5" id="KW-0812">Transmembrane</keyword>
<dbReference type="InterPro" id="IPR036259">
    <property type="entry name" value="MFS_trans_sf"/>
</dbReference>
<evidence type="ECO:0000256" key="5">
    <source>
        <dbReference type="SAM" id="Phobius"/>
    </source>
</evidence>
<evidence type="ECO:0000256" key="2">
    <source>
        <dbReference type="ARBA" id="ARBA00022692"/>
    </source>
</evidence>